<accession>A0A0P1P2J8</accession>
<dbReference type="GO" id="GO:0006412">
    <property type="term" value="P:translation"/>
    <property type="evidence" value="ECO:0007669"/>
    <property type="project" value="UniProtKB-UniRule"/>
</dbReference>
<dbReference type="PANTHER" id="PTHR11620">
    <property type="entry name" value="60S RIBOSOMAL PROTEIN L23A"/>
    <property type="match status" value="1"/>
</dbReference>
<evidence type="ECO:0000256" key="6">
    <source>
        <dbReference type="HAMAP-Rule" id="MF_01369"/>
    </source>
</evidence>
<evidence type="ECO:0000256" key="3">
    <source>
        <dbReference type="ARBA" id="ARBA00022884"/>
    </source>
</evidence>
<sequence>MPSILIRPIVTEKSTILRDKNQYVFEVAMNANKIEIKKEIESRFNVKVKKVRTMIVKGKRKFMLTRRGRFEGKKRDWKKAIVVLEPGYKIDIFENI</sequence>
<dbReference type="SUPFAM" id="SSF54189">
    <property type="entry name" value="Ribosomal proteins S24e, L23 and L15e"/>
    <property type="match status" value="1"/>
</dbReference>
<dbReference type="OrthoDB" id="9793353at2"/>
<proteinExistence type="inferred from homology"/>
<evidence type="ECO:0000256" key="5">
    <source>
        <dbReference type="ARBA" id="ARBA00023274"/>
    </source>
</evidence>
<evidence type="ECO:0000256" key="4">
    <source>
        <dbReference type="ARBA" id="ARBA00022980"/>
    </source>
</evidence>
<dbReference type="Gene3D" id="3.30.70.330">
    <property type="match status" value="1"/>
</dbReference>
<evidence type="ECO:0000313" key="7">
    <source>
        <dbReference type="EMBL" id="CUS76802.1"/>
    </source>
</evidence>
<keyword evidence="3 6" id="KW-0694">RNA-binding</keyword>
<evidence type="ECO:0000256" key="2">
    <source>
        <dbReference type="ARBA" id="ARBA00022730"/>
    </source>
</evidence>
<evidence type="ECO:0000313" key="8">
    <source>
        <dbReference type="EMBL" id="CUU08119.1"/>
    </source>
</evidence>
<dbReference type="GO" id="GO:0003735">
    <property type="term" value="F:structural constituent of ribosome"/>
    <property type="evidence" value="ECO:0007669"/>
    <property type="project" value="InterPro"/>
</dbReference>
<dbReference type="RefSeq" id="WP_047133614.1">
    <property type="nucleotide sequence ID" value="NZ_CZVI01000001.1"/>
</dbReference>
<dbReference type="NCBIfam" id="NF004359">
    <property type="entry name" value="PRK05738.1-3"/>
    <property type="match status" value="1"/>
</dbReference>
<dbReference type="HAMAP" id="MF_01369_B">
    <property type="entry name" value="Ribosomal_uL23_B"/>
    <property type="match status" value="1"/>
</dbReference>
<comment type="function">
    <text evidence="6">One of the early assembly proteins it binds 23S rRNA. One of the proteins that surrounds the polypeptide exit tunnel on the outside of the ribosome. Forms the main docking site for trigger factor binding to the ribosome.</text>
</comment>
<dbReference type="InterPro" id="IPR012678">
    <property type="entry name" value="Ribosomal_uL23/eL15/eS24_sf"/>
</dbReference>
<dbReference type="GO" id="GO:0019843">
    <property type="term" value="F:rRNA binding"/>
    <property type="evidence" value="ECO:0007669"/>
    <property type="project" value="UniProtKB-UniRule"/>
</dbReference>
<dbReference type="EMBL" id="CZVI01000001">
    <property type="protein sequence ID" value="CUS76802.1"/>
    <property type="molecule type" value="Genomic_DNA"/>
</dbReference>
<dbReference type="EMBL" id="FAOP01000008">
    <property type="protein sequence ID" value="CUU08119.1"/>
    <property type="molecule type" value="Genomic_DNA"/>
</dbReference>
<evidence type="ECO:0000313" key="9">
    <source>
        <dbReference type="Proteomes" id="UP000182011"/>
    </source>
</evidence>
<accession>A0A0P1L6V1</accession>
<reference evidence="7 10" key="1">
    <citation type="submission" date="2015-11" db="EMBL/GenBank/DDBJ databases">
        <authorList>
            <person name="Varghese N."/>
        </authorList>
    </citation>
    <scope>NUCLEOTIDE SEQUENCE [LARGE SCALE GENOMIC DNA]</scope>
    <source>
        <strain evidence="7 10">JGI-8</strain>
    </source>
</reference>
<keyword evidence="10" id="KW-1185">Reference proteome</keyword>
<accession>A0A0P1MFE4</accession>
<accession>A0A0S4N9W8</accession>
<evidence type="ECO:0000313" key="10">
    <source>
        <dbReference type="Proteomes" id="UP000182200"/>
    </source>
</evidence>
<dbReference type="Proteomes" id="UP000182011">
    <property type="component" value="Unassembled WGS sequence"/>
</dbReference>
<gene>
    <name evidence="6" type="primary">rplW</name>
    <name evidence="8" type="ORF">JGI4_01999</name>
    <name evidence="7" type="ORF">JGI8_00053</name>
</gene>
<dbReference type="InterPro" id="IPR013025">
    <property type="entry name" value="Ribosomal_uL23-like"/>
</dbReference>
<keyword evidence="2 6" id="KW-0699">rRNA-binding</keyword>
<dbReference type="InterPro" id="IPR012677">
    <property type="entry name" value="Nucleotide-bd_a/b_plait_sf"/>
</dbReference>
<organism evidence="8 9">
    <name type="scientific">Candidatus Kryptonium thompsonii</name>
    <dbReference type="NCBI Taxonomy" id="1633631"/>
    <lineage>
        <taxon>Bacteria</taxon>
        <taxon>Pseudomonadati</taxon>
        <taxon>Candidatus Kryptoniota</taxon>
        <taxon>Candidatus Kryptonium</taxon>
    </lineage>
</organism>
<accession>A0A0P1L995</accession>
<evidence type="ECO:0000256" key="1">
    <source>
        <dbReference type="ARBA" id="ARBA00006700"/>
    </source>
</evidence>
<comment type="similarity">
    <text evidence="1 6">Belongs to the universal ribosomal protein uL23 family.</text>
</comment>
<keyword evidence="4 6" id="KW-0689">Ribosomal protein</keyword>
<accession>A0A0P1LJA4</accession>
<dbReference type="GO" id="GO:0005840">
    <property type="term" value="C:ribosome"/>
    <property type="evidence" value="ECO:0007669"/>
    <property type="project" value="UniProtKB-KW"/>
</dbReference>
<dbReference type="AlphaFoldDB" id="A0A0P1MZC1"/>
<dbReference type="Proteomes" id="UP000182200">
    <property type="component" value="Unassembled WGS sequence"/>
</dbReference>
<dbReference type="STRING" id="1633631.GCA_001442925_01995"/>
<protein>
    <recommendedName>
        <fullName evidence="6">Large ribosomal subunit protein uL23</fullName>
    </recommendedName>
</protein>
<reference evidence="8 9" key="2">
    <citation type="submission" date="2015-11" db="EMBL/GenBank/DDBJ databases">
        <authorList>
            <person name="Zhang Y."/>
            <person name="Guo Z."/>
        </authorList>
    </citation>
    <scope>NUCLEOTIDE SEQUENCE [LARGE SCALE GENOMIC DNA]</scope>
    <source>
        <strain evidence="8">JGI-4</strain>
    </source>
</reference>
<keyword evidence="5 6" id="KW-0687">Ribonucleoprotein</keyword>
<name>A0A0P1MZC1_9BACT</name>
<comment type="subunit">
    <text evidence="6">Part of the 50S ribosomal subunit. Contacts protein L29, and trigger factor when it is bound to the ribosome.</text>
</comment>
<dbReference type="NCBIfam" id="NF004363">
    <property type="entry name" value="PRK05738.2-4"/>
    <property type="match status" value="1"/>
</dbReference>
<dbReference type="GO" id="GO:1990904">
    <property type="term" value="C:ribonucleoprotein complex"/>
    <property type="evidence" value="ECO:0007669"/>
    <property type="project" value="UniProtKB-KW"/>
</dbReference>
<accession>A0A0P1MZC1</accession>
<dbReference type="FunFam" id="3.30.70.330:FF:000001">
    <property type="entry name" value="50S ribosomal protein L23"/>
    <property type="match status" value="1"/>
</dbReference>
<dbReference type="Pfam" id="PF00276">
    <property type="entry name" value="Ribosomal_L23"/>
    <property type="match status" value="1"/>
</dbReference>
<accession>A0A0P1M4F6</accession>